<evidence type="ECO:0000313" key="2">
    <source>
        <dbReference type="Proteomes" id="UP000004067"/>
    </source>
</evidence>
<keyword evidence="2" id="KW-1185">Reference proteome</keyword>
<sequence>MNAQRRMRCLRTKDINSLFQKRINHLFLSIRKALGSNLKYLTFSI</sequence>
<name>F5RJQ0_9FIRM</name>
<comment type="caution">
    <text evidence="1">The sequence shown here is derived from an EMBL/GenBank/DDBJ whole genome shotgun (WGS) entry which is preliminary data.</text>
</comment>
<evidence type="ECO:0000313" key="1">
    <source>
        <dbReference type="EMBL" id="EGK61559.1"/>
    </source>
</evidence>
<dbReference type="Proteomes" id="UP000004067">
    <property type="component" value="Unassembled WGS sequence"/>
</dbReference>
<protein>
    <submittedName>
        <fullName evidence="1">Uncharacterized protein</fullName>
    </submittedName>
</protein>
<organism evidence="1 2">
    <name type="scientific">Centipeda periodontii DSM 2778</name>
    <dbReference type="NCBI Taxonomy" id="888060"/>
    <lineage>
        <taxon>Bacteria</taxon>
        <taxon>Bacillati</taxon>
        <taxon>Bacillota</taxon>
        <taxon>Negativicutes</taxon>
        <taxon>Selenomonadales</taxon>
        <taxon>Selenomonadaceae</taxon>
        <taxon>Centipeda</taxon>
    </lineage>
</organism>
<accession>F5RJQ0</accession>
<dbReference type="AlphaFoldDB" id="F5RJQ0"/>
<reference evidence="1 2" key="1">
    <citation type="submission" date="2011-04" db="EMBL/GenBank/DDBJ databases">
        <authorList>
            <person name="Muzny D."/>
            <person name="Qin X."/>
            <person name="Deng J."/>
            <person name="Jiang H."/>
            <person name="Liu Y."/>
            <person name="Qu J."/>
            <person name="Song X.-Z."/>
            <person name="Zhang L."/>
            <person name="Thornton R."/>
            <person name="Coyle M."/>
            <person name="Francisco L."/>
            <person name="Jackson L."/>
            <person name="Javaid M."/>
            <person name="Korchina V."/>
            <person name="Kovar C."/>
            <person name="Mata R."/>
            <person name="Mathew T."/>
            <person name="Ngo R."/>
            <person name="Nguyen L."/>
            <person name="Nguyen N."/>
            <person name="Okwuonu G."/>
            <person name="Ongeri F."/>
            <person name="Pham C."/>
            <person name="Simmons D."/>
            <person name="Wilczek-Boney K."/>
            <person name="Hale W."/>
            <person name="Jakkamsetti A."/>
            <person name="Pham P."/>
            <person name="Ruth R."/>
            <person name="San Lucas F."/>
            <person name="Warren J."/>
            <person name="Zhang J."/>
            <person name="Zhao Z."/>
            <person name="Zhou C."/>
            <person name="Zhu D."/>
            <person name="Lee S."/>
            <person name="Bess C."/>
            <person name="Blankenburg K."/>
            <person name="Forbes L."/>
            <person name="Fu Q."/>
            <person name="Gubbala S."/>
            <person name="Hirani K."/>
            <person name="Jayaseelan J.C."/>
            <person name="Lara F."/>
            <person name="Munidasa M."/>
            <person name="Palculict T."/>
            <person name="Patil S."/>
            <person name="Pu L.-L."/>
            <person name="Saada N."/>
            <person name="Tang L."/>
            <person name="Weissenberger G."/>
            <person name="Zhu Y."/>
            <person name="Hemphill L."/>
            <person name="Shang Y."/>
            <person name="Youmans B."/>
            <person name="Ayvaz T."/>
            <person name="Ross M."/>
            <person name="Santibanez J."/>
            <person name="Aqrawi P."/>
            <person name="Gross S."/>
            <person name="Joshi V."/>
            <person name="Fowler G."/>
            <person name="Nazareth L."/>
            <person name="Reid J."/>
            <person name="Worley K."/>
            <person name="Petrosino J."/>
            <person name="Highlander S."/>
            <person name="Gibbs R."/>
        </authorList>
    </citation>
    <scope>NUCLEOTIDE SEQUENCE [LARGE SCALE GENOMIC DNA]</scope>
    <source>
        <strain evidence="1 2">DSM 2778</strain>
    </source>
</reference>
<dbReference type="STRING" id="888060.HMPREF9081_0485"/>
<dbReference type="HOGENOM" id="CLU_3197695_0_0_9"/>
<dbReference type="EMBL" id="AFHQ01000015">
    <property type="protein sequence ID" value="EGK61559.1"/>
    <property type="molecule type" value="Genomic_DNA"/>
</dbReference>
<proteinExistence type="predicted"/>
<gene>
    <name evidence="1" type="ORF">HMPREF9081_0485</name>
</gene>